<accession>A0A917IDL9</accession>
<sequence length="266" mass="28081">MSGMYGADVAQLRQLAGHFSSAADRLDADRMTVGNAIRIQAWFGPVAVRFRAQWDSEHSVKLKVAAARLRDAAAALRRNADEQERASAVDSGRGFAGAGGGGGGGPLPPGLIATTLPVPIPWLRLFDLPGLVRLIRGGTVFGIPAWDAISAVVKGLKWADIGKVPGFSKLGLGMSMVTWLDRIAQGTFNGHDAADIVSRILKSTKNPVLAIAGVGVKAGSEAVAGFIAADFGAEQWERNMRYIQQNPGALLEELYKAGVKAISWLP</sequence>
<dbReference type="AlphaFoldDB" id="A0A917IDL9"/>
<proteinExistence type="predicted"/>
<dbReference type="EMBL" id="BMJY01000005">
    <property type="protein sequence ID" value="GGH42225.1"/>
    <property type="molecule type" value="Genomic_DNA"/>
</dbReference>
<evidence type="ECO:0000313" key="3">
    <source>
        <dbReference type="Proteomes" id="UP000657592"/>
    </source>
</evidence>
<evidence type="ECO:0000256" key="1">
    <source>
        <dbReference type="SAM" id="MobiDB-lite"/>
    </source>
</evidence>
<reference evidence="2" key="2">
    <citation type="submission" date="2020-09" db="EMBL/GenBank/DDBJ databases">
        <authorList>
            <person name="Sun Q."/>
            <person name="Zhou Y."/>
        </authorList>
    </citation>
    <scope>NUCLEOTIDE SEQUENCE</scope>
    <source>
        <strain evidence="2">CGMCC 1.15794</strain>
    </source>
</reference>
<dbReference type="RefSeq" id="WP_188755685.1">
    <property type="nucleotide sequence ID" value="NZ_BMJY01000005.1"/>
</dbReference>
<dbReference type="Proteomes" id="UP000657592">
    <property type="component" value="Unassembled WGS sequence"/>
</dbReference>
<reference evidence="2" key="1">
    <citation type="journal article" date="2014" name="Int. J. Syst. Evol. Microbiol.">
        <title>Complete genome sequence of Corynebacterium casei LMG S-19264T (=DSM 44701T), isolated from a smear-ripened cheese.</title>
        <authorList>
            <consortium name="US DOE Joint Genome Institute (JGI-PGF)"/>
            <person name="Walter F."/>
            <person name="Albersmeier A."/>
            <person name="Kalinowski J."/>
            <person name="Ruckert C."/>
        </authorList>
    </citation>
    <scope>NUCLEOTIDE SEQUENCE</scope>
    <source>
        <strain evidence="2">CGMCC 1.15794</strain>
    </source>
</reference>
<evidence type="ECO:0000313" key="2">
    <source>
        <dbReference type="EMBL" id="GGH42225.1"/>
    </source>
</evidence>
<comment type="caution">
    <text evidence="2">The sequence shown here is derived from an EMBL/GenBank/DDBJ whole genome shotgun (WGS) entry which is preliminary data.</text>
</comment>
<feature type="region of interest" description="Disordered" evidence="1">
    <location>
        <begin position="83"/>
        <end position="102"/>
    </location>
</feature>
<organism evidence="2 3">
    <name type="scientific">Microbacterium album</name>
    <dbReference type="NCBI Taxonomy" id="2053191"/>
    <lineage>
        <taxon>Bacteria</taxon>
        <taxon>Bacillati</taxon>
        <taxon>Actinomycetota</taxon>
        <taxon>Actinomycetes</taxon>
        <taxon>Micrococcales</taxon>
        <taxon>Microbacteriaceae</taxon>
        <taxon>Microbacterium</taxon>
    </lineage>
</organism>
<protein>
    <submittedName>
        <fullName evidence="2">Uncharacterized protein</fullName>
    </submittedName>
</protein>
<keyword evidence="3" id="KW-1185">Reference proteome</keyword>
<name>A0A917IDL9_9MICO</name>
<gene>
    <name evidence="2" type="ORF">GCM10010921_15310</name>
</gene>